<gene>
    <name evidence="2" type="ordered locus">TREAZ_2154</name>
</gene>
<reference evidence="2 3" key="2">
    <citation type="journal article" date="2011" name="ISME J.">
        <title>RNA-seq reveals cooperative metabolic interactions between two termite-gut spirochete species in co-culture.</title>
        <authorList>
            <person name="Rosenthal A.Z."/>
            <person name="Matson E.G."/>
            <person name="Eldar A."/>
            <person name="Leadbetter J.R."/>
        </authorList>
    </citation>
    <scope>NUCLEOTIDE SEQUENCE [LARGE SCALE GENOMIC DNA]</scope>
    <source>
        <strain evidence="3">ATCC BAA-888 / DSM 13862 / ZAS-9</strain>
    </source>
</reference>
<evidence type="ECO:0000256" key="1">
    <source>
        <dbReference type="SAM" id="Phobius"/>
    </source>
</evidence>
<dbReference type="EMBL" id="CP001841">
    <property type="protein sequence ID" value="AEF80709.1"/>
    <property type="molecule type" value="Genomic_DNA"/>
</dbReference>
<keyword evidence="3" id="KW-1185">Reference proteome</keyword>
<dbReference type="Proteomes" id="UP000009222">
    <property type="component" value="Chromosome"/>
</dbReference>
<keyword evidence="1" id="KW-0812">Transmembrane</keyword>
<evidence type="ECO:0000313" key="2">
    <source>
        <dbReference type="EMBL" id="AEF80709.1"/>
    </source>
</evidence>
<protein>
    <submittedName>
        <fullName evidence="2">Uncharacterized protein</fullName>
    </submittedName>
</protein>
<organism evidence="2 3">
    <name type="scientific">Leadbettera azotonutricia (strain ATCC BAA-888 / DSM 13862 / ZAS-9)</name>
    <name type="common">Treponema azotonutricium</name>
    <dbReference type="NCBI Taxonomy" id="545695"/>
    <lineage>
        <taxon>Bacteria</taxon>
        <taxon>Pseudomonadati</taxon>
        <taxon>Spirochaetota</taxon>
        <taxon>Spirochaetia</taxon>
        <taxon>Spirochaetales</taxon>
        <taxon>Breznakiellaceae</taxon>
        <taxon>Leadbettera</taxon>
    </lineage>
</organism>
<dbReference type="AlphaFoldDB" id="F5Y9A7"/>
<feature type="transmembrane region" description="Helical" evidence="1">
    <location>
        <begin position="20"/>
        <end position="37"/>
    </location>
</feature>
<name>F5Y9A7_LEAAZ</name>
<dbReference type="KEGG" id="taz:TREAZ_2154"/>
<sequence>MFFPARNKPFFILKPLAYQARQYHFFCLIGSIIYFFIESCQVGRVN</sequence>
<evidence type="ECO:0000313" key="3">
    <source>
        <dbReference type="Proteomes" id="UP000009222"/>
    </source>
</evidence>
<keyword evidence="1" id="KW-0472">Membrane</keyword>
<accession>F5Y9A7</accession>
<dbReference type="HOGENOM" id="CLU_3190247_0_0_12"/>
<dbReference type="InParanoid" id="F5Y9A7"/>
<reference evidence="3" key="1">
    <citation type="submission" date="2009-12" db="EMBL/GenBank/DDBJ databases">
        <title>Complete sequence of Treponema azotonutricium strain ZAS-9.</title>
        <authorList>
            <person name="Tetu S.G."/>
            <person name="Matson E."/>
            <person name="Ren Q."/>
            <person name="Seshadri R."/>
            <person name="Elbourne L."/>
            <person name="Hassan K.A."/>
            <person name="Durkin A."/>
            <person name="Radune D."/>
            <person name="Mohamoud Y."/>
            <person name="Shay R."/>
            <person name="Jin S."/>
            <person name="Zhang X."/>
            <person name="Lucey K."/>
            <person name="Ballor N.R."/>
            <person name="Ottesen E."/>
            <person name="Rosenthal R."/>
            <person name="Allen A."/>
            <person name="Leadbetter J.R."/>
            <person name="Paulsen I.T."/>
        </authorList>
    </citation>
    <scope>NUCLEOTIDE SEQUENCE [LARGE SCALE GENOMIC DNA]</scope>
    <source>
        <strain evidence="3">ATCC BAA-888 / DSM 13862 / ZAS-9</strain>
    </source>
</reference>
<keyword evidence="1" id="KW-1133">Transmembrane helix</keyword>
<proteinExistence type="predicted"/>